<dbReference type="EMBL" id="JAYRBN010000038">
    <property type="protein sequence ID" value="KAL2746068.1"/>
    <property type="molecule type" value="Genomic_DNA"/>
</dbReference>
<evidence type="ECO:0000313" key="2">
    <source>
        <dbReference type="Proteomes" id="UP001607303"/>
    </source>
</evidence>
<reference evidence="1 2" key="1">
    <citation type="journal article" date="2024" name="Ann. Entomol. Soc. Am.">
        <title>Genomic analyses of the southern and eastern yellowjacket wasps (Hymenoptera: Vespidae) reveal evolutionary signatures of social life.</title>
        <authorList>
            <person name="Catto M.A."/>
            <person name="Caine P.B."/>
            <person name="Orr S.E."/>
            <person name="Hunt B.G."/>
            <person name="Goodisman M.A.D."/>
        </authorList>
    </citation>
    <scope>NUCLEOTIDE SEQUENCE [LARGE SCALE GENOMIC DNA]</scope>
    <source>
        <strain evidence="1">232</strain>
        <tissue evidence="1">Head and thorax</tissue>
    </source>
</reference>
<organism evidence="1 2">
    <name type="scientific">Vespula maculifrons</name>
    <name type="common">Eastern yellow jacket</name>
    <name type="synonym">Wasp</name>
    <dbReference type="NCBI Taxonomy" id="7453"/>
    <lineage>
        <taxon>Eukaryota</taxon>
        <taxon>Metazoa</taxon>
        <taxon>Ecdysozoa</taxon>
        <taxon>Arthropoda</taxon>
        <taxon>Hexapoda</taxon>
        <taxon>Insecta</taxon>
        <taxon>Pterygota</taxon>
        <taxon>Neoptera</taxon>
        <taxon>Endopterygota</taxon>
        <taxon>Hymenoptera</taxon>
        <taxon>Apocrita</taxon>
        <taxon>Aculeata</taxon>
        <taxon>Vespoidea</taxon>
        <taxon>Vespidae</taxon>
        <taxon>Vespinae</taxon>
        <taxon>Vespula</taxon>
    </lineage>
</organism>
<sequence length="60" mass="6924">MALFYKAWNPGTRKCEGFIFFKASNREQLYLEGISDCAQKDLSMRRPMFHAGNETDSLDS</sequence>
<keyword evidence="2" id="KW-1185">Reference proteome</keyword>
<name>A0ABD2CLT7_VESMC</name>
<proteinExistence type="predicted"/>
<accession>A0ABD2CLT7</accession>
<evidence type="ECO:0000313" key="1">
    <source>
        <dbReference type="EMBL" id="KAL2746068.1"/>
    </source>
</evidence>
<protein>
    <submittedName>
        <fullName evidence="1">Uncharacterized protein</fullName>
    </submittedName>
</protein>
<comment type="caution">
    <text evidence="1">The sequence shown here is derived from an EMBL/GenBank/DDBJ whole genome shotgun (WGS) entry which is preliminary data.</text>
</comment>
<gene>
    <name evidence="1" type="ORF">V1477_005725</name>
</gene>
<dbReference type="Proteomes" id="UP001607303">
    <property type="component" value="Unassembled WGS sequence"/>
</dbReference>
<dbReference type="AlphaFoldDB" id="A0ABD2CLT7"/>